<name>A0A5B7WRP4_9MICC</name>
<feature type="region of interest" description="Disordered" evidence="6">
    <location>
        <begin position="298"/>
        <end position="321"/>
    </location>
</feature>
<organism evidence="9 10">
    <name type="scientific">Glutamicibacter creatinolyticus</name>
    <dbReference type="NCBI Taxonomy" id="162496"/>
    <lineage>
        <taxon>Bacteria</taxon>
        <taxon>Bacillati</taxon>
        <taxon>Actinomycetota</taxon>
        <taxon>Actinomycetes</taxon>
        <taxon>Micrococcales</taxon>
        <taxon>Micrococcaceae</taxon>
        <taxon>Glutamicibacter</taxon>
    </lineage>
</organism>
<feature type="transmembrane region" description="Helical" evidence="7">
    <location>
        <begin position="93"/>
        <end position="112"/>
    </location>
</feature>
<evidence type="ECO:0000256" key="6">
    <source>
        <dbReference type="SAM" id="MobiDB-lite"/>
    </source>
</evidence>
<keyword evidence="10" id="KW-1185">Reference proteome</keyword>
<feature type="compositionally biased region" description="Polar residues" evidence="6">
    <location>
        <begin position="312"/>
        <end position="321"/>
    </location>
</feature>
<feature type="transmembrane region" description="Helical" evidence="7">
    <location>
        <begin position="219"/>
        <end position="240"/>
    </location>
</feature>
<evidence type="ECO:0000256" key="2">
    <source>
        <dbReference type="ARBA" id="ARBA00007362"/>
    </source>
</evidence>
<feature type="domain" description="EamA" evidence="8">
    <location>
        <begin position="157"/>
        <end position="290"/>
    </location>
</feature>
<dbReference type="GO" id="GO:0016020">
    <property type="term" value="C:membrane"/>
    <property type="evidence" value="ECO:0007669"/>
    <property type="project" value="UniProtKB-SubCell"/>
</dbReference>
<sequence>MSRAAAPGVLALVVTSILWGTTGTAASFAQGVSPLAIGAASLGIGGLLQGMIALPQLRRQRSELRRRGGLLAAGALAVFVYPLAFYSSMHLGGVALGTVISLGSAPVLSGVLERIFDGHPLRARWWLAVAVGVAGSVLLCLARSAGDQAGQQQVVASVLLGLLAGASYALYSWVVGRLMGSGIERRAAVGSVFSAGGLLLMPVLLLTGAPLLASAVNTWVGLYLSLVPMFLGYVLFGVGLSRVNASTATTITLLEPAVAAVLAVLIVGEHLGVVGWLGVVLIGLALGVLVYSPRRITAQGRPRGPARSSGGQQCPTSRTMQ</sequence>
<feature type="compositionally biased region" description="Low complexity" evidence="6">
    <location>
        <begin position="300"/>
        <end position="311"/>
    </location>
</feature>
<protein>
    <recommendedName>
        <fullName evidence="8">EamA domain-containing protein</fullName>
    </recommendedName>
</protein>
<dbReference type="InterPro" id="IPR037185">
    <property type="entry name" value="EmrE-like"/>
</dbReference>
<dbReference type="Pfam" id="PF00892">
    <property type="entry name" value="EamA"/>
    <property type="match status" value="2"/>
</dbReference>
<evidence type="ECO:0000256" key="4">
    <source>
        <dbReference type="ARBA" id="ARBA00022989"/>
    </source>
</evidence>
<keyword evidence="4 7" id="KW-1133">Transmembrane helix</keyword>
<dbReference type="KEGG" id="gcr:GcLGCM259_0201"/>
<evidence type="ECO:0000256" key="7">
    <source>
        <dbReference type="SAM" id="Phobius"/>
    </source>
</evidence>
<gene>
    <name evidence="9" type="ORF">GcLGCM259_0201</name>
</gene>
<dbReference type="InterPro" id="IPR000620">
    <property type="entry name" value="EamA_dom"/>
</dbReference>
<evidence type="ECO:0000256" key="5">
    <source>
        <dbReference type="ARBA" id="ARBA00023136"/>
    </source>
</evidence>
<evidence type="ECO:0000256" key="3">
    <source>
        <dbReference type="ARBA" id="ARBA00022692"/>
    </source>
</evidence>
<feature type="transmembrane region" description="Helical" evidence="7">
    <location>
        <begin position="124"/>
        <end position="142"/>
    </location>
</feature>
<feature type="transmembrane region" description="Helical" evidence="7">
    <location>
        <begin position="35"/>
        <end position="57"/>
    </location>
</feature>
<keyword evidence="5 7" id="KW-0472">Membrane</keyword>
<evidence type="ECO:0000256" key="1">
    <source>
        <dbReference type="ARBA" id="ARBA00004141"/>
    </source>
</evidence>
<dbReference type="SUPFAM" id="SSF103481">
    <property type="entry name" value="Multidrug resistance efflux transporter EmrE"/>
    <property type="match status" value="2"/>
</dbReference>
<dbReference type="RefSeq" id="WP_138174559.1">
    <property type="nucleotide sequence ID" value="NZ_BAAAGL010000009.1"/>
</dbReference>
<dbReference type="EMBL" id="CP034412">
    <property type="protein sequence ID" value="QCY45985.1"/>
    <property type="molecule type" value="Genomic_DNA"/>
</dbReference>
<dbReference type="Proteomes" id="UP000307000">
    <property type="component" value="Chromosome"/>
</dbReference>
<feature type="transmembrane region" description="Helical" evidence="7">
    <location>
        <begin position="154"/>
        <end position="175"/>
    </location>
</feature>
<evidence type="ECO:0000313" key="10">
    <source>
        <dbReference type="Proteomes" id="UP000307000"/>
    </source>
</evidence>
<feature type="domain" description="EamA" evidence="8">
    <location>
        <begin position="7"/>
        <end position="139"/>
    </location>
</feature>
<dbReference type="AlphaFoldDB" id="A0A5B7WRP4"/>
<accession>A0A5B7WRP4</accession>
<evidence type="ECO:0000259" key="8">
    <source>
        <dbReference type="Pfam" id="PF00892"/>
    </source>
</evidence>
<evidence type="ECO:0000313" key="9">
    <source>
        <dbReference type="EMBL" id="QCY45985.1"/>
    </source>
</evidence>
<feature type="transmembrane region" description="Helical" evidence="7">
    <location>
        <begin position="273"/>
        <end position="291"/>
    </location>
</feature>
<reference evidence="9 10" key="1">
    <citation type="submission" date="2018-12" db="EMBL/GenBank/DDBJ databases">
        <title>Complete Genome Sequence of Glutamicibacter creatinolyticus strain LGCM259,isolated from an abscess of a 12-year-old mare in Italy.</title>
        <authorList>
            <person name="Santos R.G."/>
            <person name="Silva A.L."/>
            <person name="Seyffert N."/>
            <person name="Castro T.L.P."/>
            <person name="Attili A.R."/>
            <person name="Rifici C."/>
            <person name="Mazzullo G."/>
            <person name="Brenig B."/>
            <person name="Venanzi F."/>
            <person name="Azevedo V."/>
        </authorList>
    </citation>
    <scope>NUCLEOTIDE SEQUENCE [LARGE SCALE GENOMIC DNA]</scope>
    <source>
        <strain evidence="9 10">LGCM 259</strain>
    </source>
</reference>
<feature type="transmembrane region" description="Helical" evidence="7">
    <location>
        <begin position="69"/>
        <end position="87"/>
    </location>
</feature>
<comment type="similarity">
    <text evidence="2">Belongs to the EamA transporter family.</text>
</comment>
<proteinExistence type="inferred from homology"/>
<dbReference type="PANTHER" id="PTHR32322">
    <property type="entry name" value="INNER MEMBRANE TRANSPORTER"/>
    <property type="match status" value="1"/>
</dbReference>
<comment type="subcellular location">
    <subcellularLocation>
        <location evidence="1">Membrane</location>
        <topology evidence="1">Multi-pass membrane protein</topology>
    </subcellularLocation>
</comment>
<feature type="transmembrane region" description="Helical" evidence="7">
    <location>
        <begin position="187"/>
        <end position="213"/>
    </location>
</feature>
<dbReference type="PANTHER" id="PTHR32322:SF2">
    <property type="entry name" value="EAMA DOMAIN-CONTAINING PROTEIN"/>
    <property type="match status" value="1"/>
</dbReference>
<keyword evidence="3 7" id="KW-0812">Transmembrane</keyword>
<feature type="transmembrane region" description="Helical" evidence="7">
    <location>
        <begin position="247"/>
        <end position="267"/>
    </location>
</feature>
<dbReference type="InterPro" id="IPR050638">
    <property type="entry name" value="AA-Vitamin_Transporters"/>
</dbReference>